<protein>
    <submittedName>
        <fullName evidence="3">Uncharacterized protein</fullName>
    </submittedName>
</protein>
<keyword evidence="2" id="KW-1133">Transmembrane helix</keyword>
<gene>
    <name evidence="3" type="ORF">O991_01308</name>
</gene>
<feature type="transmembrane region" description="Helical" evidence="2">
    <location>
        <begin position="35"/>
        <end position="54"/>
    </location>
</feature>
<organism evidence="3 4">
    <name type="scientific">Enterococcus faecium 10/96A</name>
    <dbReference type="NCBI Taxonomy" id="1391465"/>
    <lineage>
        <taxon>Bacteria</taxon>
        <taxon>Bacillati</taxon>
        <taxon>Bacillota</taxon>
        <taxon>Bacilli</taxon>
        <taxon>Lactobacillales</taxon>
        <taxon>Enterococcaceae</taxon>
        <taxon>Enterococcus</taxon>
    </lineage>
</organism>
<evidence type="ECO:0000256" key="1">
    <source>
        <dbReference type="SAM" id="MobiDB-lite"/>
    </source>
</evidence>
<feature type="compositionally biased region" description="Low complexity" evidence="1">
    <location>
        <begin position="93"/>
        <end position="110"/>
    </location>
</feature>
<evidence type="ECO:0000313" key="4">
    <source>
        <dbReference type="Proteomes" id="UP000017126"/>
    </source>
</evidence>
<reference evidence="3 4" key="1">
    <citation type="submission" date="2013-09" db="EMBL/GenBank/DDBJ databases">
        <title>The Genome Sequence of Enterococcus faecium 10/96A.</title>
        <authorList>
            <consortium name="The Broad Institute Genome Sequencing Platform"/>
            <consortium name="The Broad Institute Genome Sequencing Center for Infectious Disease"/>
            <person name="Earl A.M."/>
            <person name="Gilmore M.S."/>
            <person name="Lebreton F."/>
            <person name="Courvalin P."/>
            <person name="Walker B."/>
            <person name="Young S.K."/>
            <person name="Zeng Q."/>
            <person name="Gargeya S."/>
            <person name="Fitzgerald M."/>
            <person name="Haas B."/>
            <person name="Abouelleil A."/>
            <person name="Alvarado L."/>
            <person name="Arachchi H.M."/>
            <person name="Berlin A.M."/>
            <person name="Chapman S.B."/>
            <person name="Dewar J."/>
            <person name="Goldberg J."/>
            <person name="Griggs A."/>
            <person name="Gujja S."/>
            <person name="Hansen M."/>
            <person name="Howarth C."/>
            <person name="Imamovic A."/>
            <person name="Larimer J."/>
            <person name="McCowan C."/>
            <person name="Murphy C."/>
            <person name="Neiman D."/>
            <person name="Pearson M."/>
            <person name="Priest M."/>
            <person name="Roberts A."/>
            <person name="Saif S."/>
            <person name="Shea T."/>
            <person name="Sisk P."/>
            <person name="Sykes S."/>
            <person name="Wortman J."/>
            <person name="Nusbaum C."/>
            <person name="Birren B."/>
        </authorList>
    </citation>
    <scope>NUCLEOTIDE SEQUENCE [LARGE SCALE GENOMIC DNA]</scope>
    <source>
        <strain evidence="3 4">10/96A</strain>
    </source>
</reference>
<feature type="region of interest" description="Disordered" evidence="1">
    <location>
        <begin position="126"/>
        <end position="145"/>
    </location>
</feature>
<dbReference type="Proteomes" id="UP000017126">
    <property type="component" value="Unassembled WGS sequence"/>
</dbReference>
<feature type="transmembrane region" description="Helical" evidence="2">
    <location>
        <begin position="6"/>
        <end position="28"/>
    </location>
</feature>
<feature type="compositionally biased region" description="Polar residues" evidence="1">
    <location>
        <begin position="130"/>
        <end position="145"/>
    </location>
</feature>
<feature type="region of interest" description="Disordered" evidence="1">
    <location>
        <begin position="78"/>
        <end position="110"/>
    </location>
</feature>
<keyword evidence="2" id="KW-0812">Transmembrane</keyword>
<evidence type="ECO:0000256" key="2">
    <source>
        <dbReference type="SAM" id="Phobius"/>
    </source>
</evidence>
<dbReference type="AlphaFoldDB" id="A0AAV3L353"/>
<name>A0AAV3L353_ENTFC</name>
<dbReference type="RefSeq" id="WP_002341812.1">
    <property type="nucleotide sequence ID" value="NZ_KI518321.1"/>
</dbReference>
<keyword evidence="2" id="KW-0472">Membrane</keyword>
<proteinExistence type="predicted"/>
<accession>A0AAV3L353</accession>
<evidence type="ECO:0000313" key="3">
    <source>
        <dbReference type="EMBL" id="ERT50744.1"/>
    </source>
</evidence>
<comment type="caution">
    <text evidence="3">The sequence shown here is derived from an EMBL/GenBank/DDBJ whole genome shotgun (WGS) entry which is preliminary data.</text>
</comment>
<dbReference type="EMBL" id="AXOL01000030">
    <property type="protein sequence ID" value="ERT50744.1"/>
    <property type="molecule type" value="Genomic_DNA"/>
</dbReference>
<sequence>MSNLFLFIIFASIVCFFIGLILLILNLMKNKNKKASIIITISSIIVFIVSVTGFEKTYNAGTDDSDNNYYETTYDPSVDKASTVQSDSEEGSLESNNSENPTVESSESSSINSKISDLLEQNKGFANGTLDENGNSTENGTPNPSFNWALTIDKITYENNLLKVIVNDNFLSLNKTEADAVSLSAQNAAVSIISEDKNWDMKKAGNGLFTQVYYNDNVIGRSKMTNVKEFKWQ</sequence>